<keyword evidence="5 13" id="KW-1003">Cell membrane</keyword>
<accession>A0A1Q8TB25</accession>
<dbReference type="FunFam" id="3.40.1690.10:FF:000001">
    <property type="entry name" value="Flagellar biosynthetic protein FlhB"/>
    <property type="match status" value="1"/>
</dbReference>
<comment type="caution">
    <text evidence="15">The sequence shown here is derived from an EMBL/GenBank/DDBJ whole genome shotgun (WGS) entry which is preliminary data.</text>
</comment>
<keyword evidence="15" id="KW-0282">Flagellum</keyword>
<proteinExistence type="inferred from homology"/>
<dbReference type="PANTHER" id="PTHR30531:SF12">
    <property type="entry name" value="FLAGELLAR BIOSYNTHETIC PROTEIN FLHB"/>
    <property type="match status" value="1"/>
</dbReference>
<dbReference type="PRINTS" id="PR00950">
    <property type="entry name" value="TYPE3IMSPROT"/>
</dbReference>
<dbReference type="OrthoDB" id="9807950at2"/>
<comment type="similarity">
    <text evidence="2 13">Belongs to the type III secretion exporter family.</text>
</comment>
<dbReference type="InterPro" id="IPR029025">
    <property type="entry name" value="T3SS_substrate_exporter_C"/>
</dbReference>
<dbReference type="STRING" id="223900.GCA_000821045_01174"/>
<dbReference type="GO" id="GO:0044780">
    <property type="term" value="P:bacterial-type flagellum assembly"/>
    <property type="evidence" value="ECO:0007669"/>
    <property type="project" value="InterPro"/>
</dbReference>
<keyword evidence="15" id="KW-0966">Cell projection</keyword>
<evidence type="ECO:0000256" key="7">
    <source>
        <dbReference type="ARBA" id="ARBA00022795"/>
    </source>
</evidence>
<keyword evidence="6 13" id="KW-0812">Transmembrane</keyword>
<evidence type="ECO:0000256" key="9">
    <source>
        <dbReference type="ARBA" id="ARBA00022989"/>
    </source>
</evidence>
<comment type="caution">
    <text evidence="13">Lacks conserved residue(s) required for the propagation of feature annotation.</text>
</comment>
<evidence type="ECO:0000313" key="15">
    <source>
        <dbReference type="EMBL" id="OLO10893.1"/>
    </source>
</evidence>
<keyword evidence="15" id="KW-0969">Cilium</keyword>
<dbReference type="RefSeq" id="WP_040241442.1">
    <property type="nucleotide sequence ID" value="NZ_LN651367.1"/>
</dbReference>
<dbReference type="Proteomes" id="UP000186806">
    <property type="component" value="Unassembled WGS sequence"/>
</dbReference>
<dbReference type="SUPFAM" id="SSF160544">
    <property type="entry name" value="EscU C-terminal domain-like"/>
    <property type="match status" value="1"/>
</dbReference>
<evidence type="ECO:0000256" key="12">
    <source>
        <dbReference type="ARBA" id="ARBA00025078"/>
    </source>
</evidence>
<keyword evidence="8 13" id="KW-0653">Protein transport</keyword>
<dbReference type="Gene3D" id="3.40.1690.10">
    <property type="entry name" value="secretion proteins EscU"/>
    <property type="match status" value="1"/>
</dbReference>
<dbReference type="GO" id="GO:0005886">
    <property type="term" value="C:plasma membrane"/>
    <property type="evidence" value="ECO:0007669"/>
    <property type="project" value="UniProtKB-SubCell"/>
</dbReference>
<feature type="compositionally biased region" description="Basic and acidic residues" evidence="14">
    <location>
        <begin position="13"/>
        <end position="28"/>
    </location>
</feature>
<feature type="region of interest" description="Disordered" evidence="14">
    <location>
        <begin position="1"/>
        <end position="28"/>
    </location>
</feature>
<keyword evidence="10 13" id="KW-0472">Membrane</keyword>
<evidence type="ECO:0000256" key="11">
    <source>
        <dbReference type="ARBA" id="ARBA00023225"/>
    </source>
</evidence>
<gene>
    <name evidence="13" type="primary">flhB</name>
    <name evidence="15" type="ORF">BTW10_12435</name>
</gene>
<keyword evidence="11 13" id="KW-1006">Bacterial flagellum protein export</keyword>
<dbReference type="InterPro" id="IPR006136">
    <property type="entry name" value="FlhB"/>
</dbReference>
<evidence type="ECO:0000256" key="2">
    <source>
        <dbReference type="ARBA" id="ARBA00010690"/>
    </source>
</evidence>
<keyword evidence="16" id="KW-1185">Reference proteome</keyword>
<evidence type="ECO:0000256" key="13">
    <source>
        <dbReference type="RuleBase" id="RU364091"/>
    </source>
</evidence>
<organism evidence="15 16">
    <name type="scientific">Chromohalobacter japonicus</name>
    <dbReference type="NCBI Taxonomy" id="223900"/>
    <lineage>
        <taxon>Bacteria</taxon>
        <taxon>Pseudomonadati</taxon>
        <taxon>Pseudomonadota</taxon>
        <taxon>Gammaproteobacteria</taxon>
        <taxon>Oceanospirillales</taxon>
        <taxon>Halomonadaceae</taxon>
        <taxon>Chromohalobacter</taxon>
    </lineage>
</organism>
<comment type="subcellular location">
    <subcellularLocation>
        <location evidence="1">Cell membrane</location>
        <topology evidence="1">Multi-pass membrane protein</topology>
    </subcellularLocation>
</comment>
<dbReference type="NCBIfam" id="TIGR00328">
    <property type="entry name" value="flhB"/>
    <property type="match status" value="1"/>
</dbReference>
<dbReference type="PANTHER" id="PTHR30531">
    <property type="entry name" value="FLAGELLAR BIOSYNTHETIC PROTEIN FLHB"/>
    <property type="match status" value="1"/>
</dbReference>
<evidence type="ECO:0000256" key="3">
    <source>
        <dbReference type="ARBA" id="ARBA00021622"/>
    </source>
</evidence>
<dbReference type="Pfam" id="PF01312">
    <property type="entry name" value="Bac_export_2"/>
    <property type="match status" value="1"/>
</dbReference>
<dbReference type="AlphaFoldDB" id="A0A1Q8TB25"/>
<dbReference type="InterPro" id="IPR006135">
    <property type="entry name" value="T3SS_substrate_exporter"/>
</dbReference>
<feature type="transmembrane region" description="Helical" evidence="13">
    <location>
        <begin position="189"/>
        <end position="216"/>
    </location>
</feature>
<feature type="transmembrane region" description="Helical" evidence="13">
    <location>
        <begin position="95"/>
        <end position="119"/>
    </location>
</feature>
<protein>
    <recommendedName>
        <fullName evidence="3 13">Flagellar biosynthetic protein FlhB</fullName>
    </recommendedName>
</protein>
<feature type="region of interest" description="Disordered" evidence="14">
    <location>
        <begin position="359"/>
        <end position="389"/>
    </location>
</feature>
<feature type="compositionally biased region" description="Acidic residues" evidence="14">
    <location>
        <begin position="1"/>
        <end position="12"/>
    </location>
</feature>
<evidence type="ECO:0000256" key="14">
    <source>
        <dbReference type="SAM" id="MobiDB-lite"/>
    </source>
</evidence>
<evidence type="ECO:0000256" key="6">
    <source>
        <dbReference type="ARBA" id="ARBA00022692"/>
    </source>
</evidence>
<evidence type="ECO:0000313" key="16">
    <source>
        <dbReference type="Proteomes" id="UP000186806"/>
    </source>
</evidence>
<sequence length="389" mass="42812">MAEGSDSDEEKTEDPTPRRLDKAKEDGEVARSRELTTFMLLAAGVMTLWSLGGHLYESLGGVMEQSFIFSRGEAFDTAVLMSHVWALGKNMLMSLLPLFLIVSVVALAAPVMLGGWLMTAKSLQPQVSKLNPLKGLKRMFSSQAVAELGKAVAKSTLVGGVAVSFLWWHRGDLLGLMSLPLSEALARGMNLAALCLAFCVATLIVVVLIDVPFQLWSFTKKLRMTKDEIKKEHKETEGDPQVKARMRAQQQSMARRRMMAKVPDADVIVTNPTHYAVALMYEGTQMEAPRVVAKGSDMVATRIRELGEAHGVPLLEAPPLARALHQHVDIDQEVPANLYTAVAEVLAWAYRLKRVREEGGDWPQTPYDLPVPDELDPSRQNVADAKDTP</sequence>
<dbReference type="EMBL" id="MSDQ01000030">
    <property type="protein sequence ID" value="OLO10893.1"/>
    <property type="molecule type" value="Genomic_DNA"/>
</dbReference>
<name>A0A1Q8TB25_9GAMM</name>
<keyword evidence="4 13" id="KW-0813">Transport</keyword>
<comment type="function">
    <text evidence="12 13">Required for formation of the rod structure in the basal body of the flagellar apparatus. Together with FliI and FliH, may constitute the export apparatus of flagellin.</text>
</comment>
<reference evidence="15 16" key="1">
    <citation type="submission" date="2016-12" db="EMBL/GenBank/DDBJ databases">
        <title>Draft genome sequences of strains Salinicola socius SMB35, Salinicola sp. MH3R3-1 and Chromohalobacter sp. SMB17 from the Verkhnekamsk potash mining region of Russia.</title>
        <authorList>
            <person name="Mavrodi D.V."/>
            <person name="Olsson B.E."/>
            <person name="Korsakova E.S."/>
            <person name="Pyankova A."/>
            <person name="Mavrodi O.V."/>
            <person name="Plotnikova E.G."/>
        </authorList>
    </citation>
    <scope>NUCLEOTIDE SEQUENCE [LARGE SCALE GENOMIC DNA]</scope>
    <source>
        <strain evidence="15 16">SMB17</strain>
    </source>
</reference>
<evidence type="ECO:0000256" key="1">
    <source>
        <dbReference type="ARBA" id="ARBA00004651"/>
    </source>
</evidence>
<evidence type="ECO:0000256" key="4">
    <source>
        <dbReference type="ARBA" id="ARBA00022448"/>
    </source>
</evidence>
<evidence type="ECO:0000256" key="8">
    <source>
        <dbReference type="ARBA" id="ARBA00022927"/>
    </source>
</evidence>
<dbReference type="GO" id="GO:0009306">
    <property type="term" value="P:protein secretion"/>
    <property type="evidence" value="ECO:0007669"/>
    <property type="project" value="InterPro"/>
</dbReference>
<keyword evidence="7 13" id="KW-1005">Bacterial flagellum biogenesis</keyword>
<evidence type="ECO:0000256" key="10">
    <source>
        <dbReference type="ARBA" id="ARBA00023136"/>
    </source>
</evidence>
<evidence type="ECO:0000256" key="5">
    <source>
        <dbReference type="ARBA" id="ARBA00022475"/>
    </source>
</evidence>
<keyword evidence="9 13" id="KW-1133">Transmembrane helix</keyword>